<dbReference type="Gene3D" id="3.30.70.100">
    <property type="match status" value="1"/>
</dbReference>
<dbReference type="Pfam" id="PF05336">
    <property type="entry name" value="rhaM"/>
    <property type="match status" value="1"/>
</dbReference>
<evidence type="ECO:0000313" key="2">
    <source>
        <dbReference type="EMBL" id="TDD29420.1"/>
    </source>
</evidence>
<comment type="caution">
    <text evidence="2">The sequence shown here is derived from an EMBL/GenBank/DDBJ whole genome shotgun (WGS) entry which is preliminary data.</text>
</comment>
<keyword evidence="3" id="KW-1185">Reference proteome</keyword>
<dbReference type="AlphaFoldDB" id="A0A4R4XFD8"/>
<sequence>MSPPGRRCPSEPQTCQSPARPVETIRPSGCVTVRSPLRWRGVFCSLVTTRLALHSRLIPGTEEAYELEHARVWPELIAVMRAAGIDDWSIWRSGRDLFHLVVCADFEAAVARLKDDPVDQRWQQHMSQFVEGFAQNPEGVAGQALRHVWTMSEQRDAP</sequence>
<dbReference type="EMBL" id="SMKR01000011">
    <property type="protein sequence ID" value="TDD29420.1"/>
    <property type="molecule type" value="Genomic_DNA"/>
</dbReference>
<dbReference type="OrthoDB" id="3826869at2"/>
<proteinExistence type="predicted"/>
<dbReference type="PANTHER" id="PTHR34389:SF2">
    <property type="entry name" value="L-RHAMNOSE MUTAROTASE"/>
    <property type="match status" value="1"/>
</dbReference>
<name>A0A4R4XFD8_9ACTN</name>
<gene>
    <name evidence="2" type="ORF">E1218_04260</name>
</gene>
<reference evidence="2 3" key="1">
    <citation type="submission" date="2019-02" db="EMBL/GenBank/DDBJ databases">
        <title>Draft genome sequences of novel Actinobacteria.</title>
        <authorList>
            <person name="Sahin N."/>
            <person name="Ay H."/>
            <person name="Saygin H."/>
        </authorList>
    </citation>
    <scope>NUCLEOTIDE SEQUENCE [LARGE SCALE GENOMIC DNA]</scope>
    <source>
        <strain evidence="2 3">16K104</strain>
    </source>
</reference>
<organism evidence="2 3">
    <name type="scientific">Kribbella turkmenica</name>
    <dbReference type="NCBI Taxonomy" id="2530375"/>
    <lineage>
        <taxon>Bacteria</taxon>
        <taxon>Bacillati</taxon>
        <taxon>Actinomycetota</taxon>
        <taxon>Actinomycetes</taxon>
        <taxon>Propionibacteriales</taxon>
        <taxon>Kribbellaceae</taxon>
        <taxon>Kribbella</taxon>
    </lineage>
</organism>
<dbReference type="GO" id="GO:0019301">
    <property type="term" value="P:rhamnose catabolic process"/>
    <property type="evidence" value="ECO:0007669"/>
    <property type="project" value="TreeGrafter"/>
</dbReference>
<evidence type="ECO:0000256" key="1">
    <source>
        <dbReference type="SAM" id="MobiDB-lite"/>
    </source>
</evidence>
<dbReference type="Proteomes" id="UP000295172">
    <property type="component" value="Unassembled WGS sequence"/>
</dbReference>
<dbReference type="PANTHER" id="PTHR34389">
    <property type="entry name" value="L-RHAMNOSE MUTAROTASE"/>
    <property type="match status" value="1"/>
</dbReference>
<feature type="region of interest" description="Disordered" evidence="1">
    <location>
        <begin position="1"/>
        <end position="21"/>
    </location>
</feature>
<dbReference type="GO" id="GO:0016857">
    <property type="term" value="F:racemase and epimerase activity, acting on carbohydrates and derivatives"/>
    <property type="evidence" value="ECO:0007669"/>
    <property type="project" value="InterPro"/>
</dbReference>
<dbReference type="InterPro" id="IPR011008">
    <property type="entry name" value="Dimeric_a/b-barrel"/>
</dbReference>
<dbReference type="SUPFAM" id="SSF54909">
    <property type="entry name" value="Dimeric alpha+beta barrel"/>
    <property type="match status" value="1"/>
</dbReference>
<dbReference type="InterPro" id="IPR008000">
    <property type="entry name" value="Rham/fucose_mutarotase"/>
</dbReference>
<accession>A0A4R4XFD8</accession>
<evidence type="ECO:0000313" key="3">
    <source>
        <dbReference type="Proteomes" id="UP000295172"/>
    </source>
</evidence>
<protein>
    <submittedName>
        <fullName evidence="2">L-rhamnose mutarotase</fullName>
    </submittedName>
</protein>